<protein>
    <submittedName>
        <fullName evidence="2">Uncharacterized protein</fullName>
    </submittedName>
</protein>
<comment type="caution">
    <text evidence="2">The sequence shown here is derived from an EMBL/GenBank/DDBJ whole genome shotgun (WGS) entry which is preliminary data.</text>
</comment>
<keyword evidence="3" id="KW-1185">Reference proteome</keyword>
<reference evidence="3" key="1">
    <citation type="journal article" date="2019" name="Int. J. Syst. Evol. Microbiol.">
        <title>The Global Catalogue of Microorganisms (GCM) 10K type strain sequencing project: providing services to taxonomists for standard genome sequencing and annotation.</title>
        <authorList>
            <consortium name="The Broad Institute Genomics Platform"/>
            <consortium name="The Broad Institute Genome Sequencing Center for Infectious Disease"/>
            <person name="Wu L."/>
            <person name="Ma J."/>
        </authorList>
    </citation>
    <scope>NUCLEOTIDE SEQUENCE [LARGE SCALE GENOMIC DNA]</scope>
    <source>
        <strain evidence="3">WLHS5</strain>
    </source>
</reference>
<dbReference type="RefSeq" id="WP_380667554.1">
    <property type="nucleotide sequence ID" value="NZ_JBHTCJ010000005.1"/>
</dbReference>
<evidence type="ECO:0000256" key="1">
    <source>
        <dbReference type="SAM" id="MobiDB-lite"/>
    </source>
</evidence>
<evidence type="ECO:0000313" key="2">
    <source>
        <dbReference type="EMBL" id="MFC7342054.1"/>
    </source>
</evidence>
<sequence length="394" mass="42250">MGADLILAMALAALITRAWEQAKSRSKDAWRETRHRAAESWQRKADRVRSAGSKGPRDPLWWPYAAGWTLAAVGAGAVAGVHGLVAGAVTGARAGYVLGREGARSGWGYRGTWRRWRSGAVENCQSCGVRVAFELVVVVPVLGRVCPDCEIKEQASRPRRCAWCGAEFPQYLLDTDGWCEICSHGGQCDGNCKNSDMSPDDAEAQGLCGDCAGRGEFISNFGGRHRHTRCRECRGTGSSSRKKTSQQGPRSSESNDDTRSQRIYVHAERTDVNKEPTKEIGGKTVGELVSANGAVPASTGDGYTDTITSLSTMALLLGKAYEEAQSLGEHLTANQLDAATIGQISELTDLLETAAPLAANLHRHVENRHAPVADAVASAGGSGNVAERSWYDDY</sequence>
<organism evidence="2 3">
    <name type="scientific">Saccharopolyspora griseoalba</name>
    <dbReference type="NCBI Taxonomy" id="1431848"/>
    <lineage>
        <taxon>Bacteria</taxon>
        <taxon>Bacillati</taxon>
        <taxon>Actinomycetota</taxon>
        <taxon>Actinomycetes</taxon>
        <taxon>Pseudonocardiales</taxon>
        <taxon>Pseudonocardiaceae</taxon>
        <taxon>Saccharopolyspora</taxon>
    </lineage>
</organism>
<feature type="region of interest" description="Disordered" evidence="1">
    <location>
        <begin position="228"/>
        <end position="264"/>
    </location>
</feature>
<evidence type="ECO:0000313" key="3">
    <source>
        <dbReference type="Proteomes" id="UP001596504"/>
    </source>
</evidence>
<gene>
    <name evidence="2" type="ORF">ACFQRI_11600</name>
</gene>
<dbReference type="Proteomes" id="UP001596504">
    <property type="component" value="Unassembled WGS sequence"/>
</dbReference>
<dbReference type="EMBL" id="JBHTCJ010000005">
    <property type="protein sequence ID" value="MFC7342054.1"/>
    <property type="molecule type" value="Genomic_DNA"/>
</dbReference>
<proteinExistence type="predicted"/>
<accession>A0ABW2LJP6</accession>
<name>A0ABW2LJP6_9PSEU</name>